<reference evidence="1 2" key="1">
    <citation type="journal article" date="2016" name="Genome Announc.">
        <title>Draft Whole-Genome Sequence of Trichoderma gamsii T6085, a Promising Biocontrol Agent of Fusarium Head Blight on Wheat.</title>
        <authorList>
            <person name="Baroncelli R."/>
            <person name="Zapparata A."/>
            <person name="Piaggeschi G."/>
            <person name="Sarrocco S."/>
            <person name="Vannacci G."/>
        </authorList>
    </citation>
    <scope>NUCLEOTIDE SEQUENCE [LARGE SCALE GENOMIC DNA]</scope>
    <source>
        <strain evidence="1 2">T6085</strain>
    </source>
</reference>
<dbReference type="RefSeq" id="XP_018664754.1">
    <property type="nucleotide sequence ID" value="XM_018801929.1"/>
</dbReference>
<proteinExistence type="predicted"/>
<comment type="caution">
    <text evidence="1">The sequence shown here is derived from an EMBL/GenBank/DDBJ whole genome shotgun (WGS) entry which is preliminary data.</text>
</comment>
<organism evidence="1 2">
    <name type="scientific">Trichoderma gamsii</name>
    <dbReference type="NCBI Taxonomy" id="398673"/>
    <lineage>
        <taxon>Eukaryota</taxon>
        <taxon>Fungi</taxon>
        <taxon>Dikarya</taxon>
        <taxon>Ascomycota</taxon>
        <taxon>Pezizomycotina</taxon>
        <taxon>Sordariomycetes</taxon>
        <taxon>Hypocreomycetidae</taxon>
        <taxon>Hypocreales</taxon>
        <taxon>Hypocreaceae</taxon>
        <taxon>Trichoderma</taxon>
    </lineage>
</organism>
<dbReference type="Proteomes" id="UP000054821">
    <property type="component" value="Unassembled WGS sequence"/>
</dbReference>
<dbReference type="STRING" id="398673.A0A2P4ZC18"/>
<protein>
    <submittedName>
        <fullName evidence="1">Uncharacterized protein</fullName>
    </submittedName>
</protein>
<keyword evidence="2" id="KW-1185">Reference proteome</keyword>
<evidence type="ECO:0000313" key="1">
    <source>
        <dbReference type="EMBL" id="PON21836.1"/>
    </source>
</evidence>
<evidence type="ECO:0000313" key="2">
    <source>
        <dbReference type="Proteomes" id="UP000054821"/>
    </source>
</evidence>
<dbReference type="GeneID" id="29982012"/>
<gene>
    <name evidence="1" type="ORF">TGAM01_v209266</name>
</gene>
<accession>A0A2P4ZC18</accession>
<dbReference type="AlphaFoldDB" id="A0A2P4ZC18"/>
<sequence length="232" mass="26878">MDYSQAPQAHSQAHSPDYHVSPFLLLPYHIRHEIYLFVLEYPDLRPIFARMEYRFARGEATHDRTRLPKCILPTPHVPARLKITPGIFLCNRQIASEAREAMKFKVFTLQRPPPYTMTLGRPMDITEFISQDTLKNMRRVELVMNLFDDARGWGKTVEILLDVWSSANYLKKLEINLEQPEELPPGTMWHERSSGYVIKILSMIQSFAREDGIELTGTPLPALNVKKANADW</sequence>
<dbReference type="EMBL" id="JPDN02000044">
    <property type="protein sequence ID" value="PON21836.1"/>
    <property type="molecule type" value="Genomic_DNA"/>
</dbReference>
<name>A0A2P4ZC18_9HYPO</name>